<keyword evidence="3" id="KW-1185">Reference proteome</keyword>
<dbReference type="EMBL" id="LSRX01000839">
    <property type="protein sequence ID" value="OLP87854.1"/>
    <property type="molecule type" value="Genomic_DNA"/>
</dbReference>
<accession>A0A1Q9CY43</accession>
<evidence type="ECO:0000313" key="3">
    <source>
        <dbReference type="Proteomes" id="UP000186817"/>
    </source>
</evidence>
<evidence type="ECO:0000256" key="1">
    <source>
        <dbReference type="SAM" id="MobiDB-lite"/>
    </source>
</evidence>
<feature type="compositionally biased region" description="Polar residues" evidence="1">
    <location>
        <begin position="12"/>
        <end position="24"/>
    </location>
</feature>
<organism evidence="2 3">
    <name type="scientific">Symbiodinium microadriaticum</name>
    <name type="common">Dinoflagellate</name>
    <name type="synonym">Zooxanthella microadriatica</name>
    <dbReference type="NCBI Taxonomy" id="2951"/>
    <lineage>
        <taxon>Eukaryota</taxon>
        <taxon>Sar</taxon>
        <taxon>Alveolata</taxon>
        <taxon>Dinophyceae</taxon>
        <taxon>Suessiales</taxon>
        <taxon>Symbiodiniaceae</taxon>
        <taxon>Symbiodinium</taxon>
    </lineage>
</organism>
<sequence length="88" mass="9531">MVSDKGRGFHSSLFNDATGSTSDPPKTAPPAQEPAATSPTPMDMPYIPEEPMGAVMQERVTDLFGMQLAAQERRAHLDFALLRVIATE</sequence>
<dbReference type="AlphaFoldDB" id="A0A1Q9CY43"/>
<comment type="caution">
    <text evidence="2">The sequence shown here is derived from an EMBL/GenBank/DDBJ whole genome shotgun (WGS) entry which is preliminary data.</text>
</comment>
<gene>
    <name evidence="2" type="ORF">AK812_SmicGene30885</name>
</gene>
<name>A0A1Q9CY43_SYMMI</name>
<protein>
    <submittedName>
        <fullName evidence="2">Uncharacterized protein</fullName>
    </submittedName>
</protein>
<dbReference type="Proteomes" id="UP000186817">
    <property type="component" value="Unassembled WGS sequence"/>
</dbReference>
<evidence type="ECO:0000313" key="2">
    <source>
        <dbReference type="EMBL" id="OLP87854.1"/>
    </source>
</evidence>
<reference evidence="2 3" key="1">
    <citation type="submission" date="2016-02" db="EMBL/GenBank/DDBJ databases">
        <title>Genome analysis of coral dinoflagellate symbionts highlights evolutionary adaptations to a symbiotic lifestyle.</title>
        <authorList>
            <person name="Aranda M."/>
            <person name="Li Y."/>
            <person name="Liew Y.J."/>
            <person name="Baumgarten S."/>
            <person name="Simakov O."/>
            <person name="Wilson M."/>
            <person name="Piel J."/>
            <person name="Ashoor H."/>
            <person name="Bougouffa S."/>
            <person name="Bajic V.B."/>
            <person name="Ryu T."/>
            <person name="Ravasi T."/>
            <person name="Bayer T."/>
            <person name="Micklem G."/>
            <person name="Kim H."/>
            <person name="Bhak J."/>
            <person name="Lajeunesse T.C."/>
            <person name="Voolstra C.R."/>
        </authorList>
    </citation>
    <scope>NUCLEOTIDE SEQUENCE [LARGE SCALE GENOMIC DNA]</scope>
    <source>
        <strain evidence="2 3">CCMP2467</strain>
    </source>
</reference>
<proteinExistence type="predicted"/>
<feature type="region of interest" description="Disordered" evidence="1">
    <location>
        <begin position="1"/>
        <end position="48"/>
    </location>
</feature>